<gene>
    <name evidence="2" type="ORF">FYJ66_04800</name>
</gene>
<dbReference type="EMBL" id="VUNB01000003">
    <property type="protein sequence ID" value="MST68911.1"/>
    <property type="molecule type" value="Genomic_DNA"/>
</dbReference>
<comment type="caution">
    <text evidence="2">The sequence shown here is derived from an EMBL/GenBank/DDBJ whole genome shotgun (WGS) entry which is preliminary data.</text>
</comment>
<feature type="region of interest" description="Disordered" evidence="1">
    <location>
        <begin position="1"/>
        <end position="33"/>
    </location>
</feature>
<accession>A0A6A8M7I2</accession>
<organism evidence="2">
    <name type="scientific">Baileyella intestinalis</name>
    <dbReference type="NCBI Taxonomy" id="2606709"/>
    <lineage>
        <taxon>Bacteria</taxon>
        <taxon>Bacillati</taxon>
        <taxon>Bacillota</taxon>
        <taxon>Clostridia</taxon>
        <taxon>Peptostreptococcales</taxon>
        <taxon>Anaerovoracaceae</taxon>
        <taxon>Baileyella</taxon>
    </lineage>
</organism>
<protein>
    <submittedName>
        <fullName evidence="2">Uncharacterized protein</fullName>
    </submittedName>
</protein>
<sequence length="73" mass="8442">MSNAFMASAEKSKREQEKIRNRGERGRSDGKEEMKVLNIRIPADLHYKASLHRLETGESMTQLITRLLKRELG</sequence>
<reference evidence="2" key="1">
    <citation type="submission" date="2019-09" db="EMBL/GenBank/DDBJ databases">
        <title>In-depth cultivation of the pig gut microbiome towards novel bacterial diversity and tailored functional studies.</title>
        <authorList>
            <person name="Wylensek D."/>
            <person name="Hitch T.C.A."/>
            <person name="Clavel T."/>
        </authorList>
    </citation>
    <scope>NUCLEOTIDE SEQUENCE</scope>
    <source>
        <strain evidence="2">RF-744-FAT-WT-3</strain>
    </source>
</reference>
<evidence type="ECO:0000313" key="2">
    <source>
        <dbReference type="EMBL" id="MST68911.1"/>
    </source>
</evidence>
<dbReference type="InterPro" id="IPR010985">
    <property type="entry name" value="Ribbon_hlx_hlx"/>
</dbReference>
<dbReference type="RefSeq" id="WP_154572375.1">
    <property type="nucleotide sequence ID" value="NZ_VUNB01000003.1"/>
</dbReference>
<name>A0A6A8M7I2_9FIRM</name>
<feature type="compositionally biased region" description="Basic and acidic residues" evidence="1">
    <location>
        <begin position="10"/>
        <end position="33"/>
    </location>
</feature>
<dbReference type="SUPFAM" id="SSF47598">
    <property type="entry name" value="Ribbon-helix-helix"/>
    <property type="match status" value="1"/>
</dbReference>
<proteinExistence type="predicted"/>
<dbReference type="GO" id="GO:0006355">
    <property type="term" value="P:regulation of DNA-templated transcription"/>
    <property type="evidence" value="ECO:0007669"/>
    <property type="project" value="InterPro"/>
</dbReference>
<dbReference type="AlphaFoldDB" id="A0A6A8M7I2"/>
<evidence type="ECO:0000256" key="1">
    <source>
        <dbReference type="SAM" id="MobiDB-lite"/>
    </source>
</evidence>